<evidence type="ECO:0000256" key="4">
    <source>
        <dbReference type="SAM" id="MobiDB-lite"/>
    </source>
</evidence>
<dbReference type="PANTHER" id="PTHR10218:SF360">
    <property type="entry name" value="GUANINE NUCLEOTIDE-BINDING PROTEIN SUBUNIT ALPHA HOMOLOG"/>
    <property type="match status" value="1"/>
</dbReference>
<keyword evidence="1" id="KW-0547">Nucleotide-binding</keyword>
<dbReference type="SMART" id="SM00275">
    <property type="entry name" value="G_alpha"/>
    <property type="match status" value="1"/>
</dbReference>
<accession>A0ABR3A7U4</accession>
<dbReference type="PANTHER" id="PTHR10218">
    <property type="entry name" value="GTP-BINDING PROTEIN ALPHA SUBUNIT"/>
    <property type="match status" value="1"/>
</dbReference>
<evidence type="ECO:0000313" key="6">
    <source>
        <dbReference type="Proteomes" id="UP001437256"/>
    </source>
</evidence>
<evidence type="ECO:0000256" key="1">
    <source>
        <dbReference type="ARBA" id="ARBA00022741"/>
    </source>
</evidence>
<evidence type="ECO:0000313" key="5">
    <source>
        <dbReference type="EMBL" id="KAL0069590.1"/>
    </source>
</evidence>
<dbReference type="InterPro" id="IPR027417">
    <property type="entry name" value="P-loop_NTPase"/>
</dbReference>
<evidence type="ECO:0000256" key="2">
    <source>
        <dbReference type="ARBA" id="ARBA00023134"/>
    </source>
</evidence>
<keyword evidence="3" id="KW-0807">Transducer</keyword>
<keyword evidence="2" id="KW-0342">GTP-binding</keyword>
<gene>
    <name evidence="5" type="ORF">AAF712_003248</name>
</gene>
<dbReference type="InterPro" id="IPR001019">
    <property type="entry name" value="Gprotein_alpha_su"/>
</dbReference>
<organism evidence="5 6">
    <name type="scientific">Marasmius tenuissimus</name>
    <dbReference type="NCBI Taxonomy" id="585030"/>
    <lineage>
        <taxon>Eukaryota</taxon>
        <taxon>Fungi</taxon>
        <taxon>Dikarya</taxon>
        <taxon>Basidiomycota</taxon>
        <taxon>Agaricomycotina</taxon>
        <taxon>Agaricomycetes</taxon>
        <taxon>Agaricomycetidae</taxon>
        <taxon>Agaricales</taxon>
        <taxon>Marasmiineae</taxon>
        <taxon>Marasmiaceae</taxon>
        <taxon>Marasmius</taxon>
    </lineage>
</organism>
<reference evidence="5 6" key="1">
    <citation type="submission" date="2024-05" db="EMBL/GenBank/DDBJ databases">
        <title>A draft genome resource for the thread blight pathogen Marasmius tenuissimus strain MS-2.</title>
        <authorList>
            <person name="Yulfo-Soto G.E."/>
            <person name="Baruah I.K."/>
            <person name="Amoako-Attah I."/>
            <person name="Bukari Y."/>
            <person name="Meinhardt L.W."/>
            <person name="Bailey B.A."/>
            <person name="Cohen S.P."/>
        </authorList>
    </citation>
    <scope>NUCLEOTIDE SEQUENCE [LARGE SCALE GENOMIC DNA]</scope>
    <source>
        <strain evidence="5 6">MS-2</strain>
    </source>
</reference>
<dbReference type="Gene3D" id="3.40.50.300">
    <property type="entry name" value="P-loop containing nucleotide triphosphate hydrolases"/>
    <property type="match status" value="2"/>
</dbReference>
<dbReference type="PROSITE" id="PS51882">
    <property type="entry name" value="G_ALPHA"/>
    <property type="match status" value="1"/>
</dbReference>
<dbReference type="InterPro" id="IPR011025">
    <property type="entry name" value="GproteinA_insert"/>
</dbReference>
<dbReference type="SUPFAM" id="SSF52540">
    <property type="entry name" value="P-loop containing nucleoside triphosphate hydrolases"/>
    <property type="match status" value="1"/>
</dbReference>
<keyword evidence="6" id="KW-1185">Reference proteome</keyword>
<dbReference type="Proteomes" id="UP001437256">
    <property type="component" value="Unassembled WGS sequence"/>
</dbReference>
<protein>
    <submittedName>
        <fullName evidence="5">Uncharacterized protein</fullName>
    </submittedName>
</protein>
<dbReference type="PRINTS" id="PR00318">
    <property type="entry name" value="GPROTEINA"/>
</dbReference>
<feature type="region of interest" description="Disordered" evidence="4">
    <location>
        <begin position="125"/>
        <end position="153"/>
    </location>
</feature>
<feature type="compositionally biased region" description="Low complexity" evidence="4">
    <location>
        <begin position="132"/>
        <end position="147"/>
    </location>
</feature>
<dbReference type="EMBL" id="JBBXMP010000011">
    <property type="protein sequence ID" value="KAL0069590.1"/>
    <property type="molecule type" value="Genomic_DNA"/>
</dbReference>
<sequence length="478" mass="54245">MPTRAYASTEDLGPLACVIAPPPDETFAEKEARFKIEAEAKRVSDAIDDDIERQRTAEKKGPKPVRVLLLGQSESGKSTTLKNFQLMQDAKAFRAERSSWRILIQLNLVRSIRVILDAIARSYYPSTRSPTKDPNSSSTSPSTSPPSHDVPLPAEHYLDPGLLELRLRLNPLLQVEEKLARRFMVPELDSQEKARQGAREVAVNSTVAWKDVFSKLVPRRHSSEDCDNIDWDDPTDPGRVLHECAHDMKRLWKHPIVQELLERQNLRLEEMAGFFLDEIDEVTSERYEPTNTHILKARLKTLGVSEHRIRLNAVGGGLGRDWRIYDVGGHRSLVSSANAHVRRALITLGRDVLEEAPKVNRLEDSVMLWSSIVSNKLLQHTDIILFLNKCDIMKTKLSSGIRLKDYVVSYGNRPNDFDSAASYLRKKFAGIMKEDSPLQRTFYCHLTTVTDTLSTQKVITSIKDMLMRDNLKQSTLLL</sequence>
<evidence type="ECO:0000256" key="3">
    <source>
        <dbReference type="ARBA" id="ARBA00023224"/>
    </source>
</evidence>
<comment type="caution">
    <text evidence="5">The sequence shown here is derived from an EMBL/GenBank/DDBJ whole genome shotgun (WGS) entry which is preliminary data.</text>
</comment>
<name>A0ABR3A7U4_9AGAR</name>
<dbReference type="Pfam" id="PF00503">
    <property type="entry name" value="G-alpha"/>
    <property type="match status" value="2"/>
</dbReference>
<dbReference type="SUPFAM" id="SSF47895">
    <property type="entry name" value="Transducin (alpha subunit), insertion domain"/>
    <property type="match status" value="1"/>
</dbReference>
<proteinExistence type="predicted"/>